<dbReference type="InterPro" id="IPR011051">
    <property type="entry name" value="RmlC_Cupin_sf"/>
</dbReference>
<evidence type="ECO:0000313" key="2">
    <source>
        <dbReference type="EMBL" id="MBC3757705.1"/>
    </source>
</evidence>
<name>A0A923H7U3_9FLAO</name>
<accession>A0A923H7U3</accession>
<dbReference type="InterPro" id="IPR014710">
    <property type="entry name" value="RmlC-like_jellyroll"/>
</dbReference>
<organism evidence="2 3">
    <name type="scientific">Hyunsoonleella aquatilis</name>
    <dbReference type="NCBI Taxonomy" id="2762758"/>
    <lineage>
        <taxon>Bacteria</taxon>
        <taxon>Pseudomonadati</taxon>
        <taxon>Bacteroidota</taxon>
        <taxon>Flavobacteriia</taxon>
        <taxon>Flavobacteriales</taxon>
        <taxon>Flavobacteriaceae</taxon>
    </lineage>
</organism>
<evidence type="ECO:0000259" key="1">
    <source>
        <dbReference type="Pfam" id="PF07883"/>
    </source>
</evidence>
<reference evidence="2" key="1">
    <citation type="submission" date="2020-08" db="EMBL/GenBank/DDBJ databases">
        <title>Hyunsoonleella sp. strain SJ7 genome sequencing and assembly.</title>
        <authorList>
            <person name="Kim I."/>
        </authorList>
    </citation>
    <scope>NUCLEOTIDE SEQUENCE</scope>
    <source>
        <strain evidence="2">SJ7</strain>
    </source>
</reference>
<dbReference type="Gene3D" id="2.60.120.10">
    <property type="entry name" value="Jelly Rolls"/>
    <property type="match status" value="1"/>
</dbReference>
<keyword evidence="3" id="KW-1185">Reference proteome</keyword>
<dbReference type="InterPro" id="IPR013096">
    <property type="entry name" value="Cupin_2"/>
</dbReference>
<gene>
    <name evidence="2" type="ORF">H7U19_04775</name>
</gene>
<dbReference type="EMBL" id="JACNMF010000001">
    <property type="protein sequence ID" value="MBC3757705.1"/>
    <property type="molecule type" value="Genomic_DNA"/>
</dbReference>
<feature type="domain" description="Cupin type-2" evidence="1">
    <location>
        <begin position="56"/>
        <end position="124"/>
    </location>
</feature>
<dbReference type="InterPro" id="IPR047142">
    <property type="entry name" value="OryJ/VirC-like"/>
</dbReference>
<protein>
    <submittedName>
        <fullName evidence="2">Cupin domain-containing protein</fullName>
    </submittedName>
</protein>
<dbReference type="RefSeq" id="WP_186559502.1">
    <property type="nucleotide sequence ID" value="NZ_JACNMF010000001.1"/>
</dbReference>
<dbReference type="CDD" id="cd02236">
    <property type="entry name" value="cupin_CV2614-like"/>
    <property type="match status" value="1"/>
</dbReference>
<dbReference type="PANTHER" id="PTHR36156">
    <property type="entry name" value="SLR2101 PROTEIN"/>
    <property type="match status" value="1"/>
</dbReference>
<dbReference type="Pfam" id="PF07883">
    <property type="entry name" value="Cupin_2"/>
    <property type="match status" value="1"/>
</dbReference>
<sequence length="139" mass="15614">MNRIIVLLLLWTVCACKTTKISEIKVEKLAETIKSWNGDTLPKYPEGQPKVTVLKITIPPKTKLHRHYHPVINSGIMLKGKLKVVDADENTLYLKEGDVIVELVNKIHYGINEGNRPVEIVVFYAGAEDLPLTVLAKDD</sequence>
<dbReference type="PROSITE" id="PS51257">
    <property type="entry name" value="PROKAR_LIPOPROTEIN"/>
    <property type="match status" value="1"/>
</dbReference>
<evidence type="ECO:0000313" key="3">
    <source>
        <dbReference type="Proteomes" id="UP000656244"/>
    </source>
</evidence>
<dbReference type="SUPFAM" id="SSF51182">
    <property type="entry name" value="RmlC-like cupins"/>
    <property type="match status" value="1"/>
</dbReference>
<dbReference type="PANTHER" id="PTHR36156:SF2">
    <property type="entry name" value="CUPIN TYPE-2 DOMAIN-CONTAINING PROTEIN"/>
    <property type="match status" value="1"/>
</dbReference>
<proteinExistence type="predicted"/>
<dbReference type="Proteomes" id="UP000656244">
    <property type="component" value="Unassembled WGS sequence"/>
</dbReference>
<comment type="caution">
    <text evidence="2">The sequence shown here is derived from an EMBL/GenBank/DDBJ whole genome shotgun (WGS) entry which is preliminary data.</text>
</comment>
<dbReference type="AlphaFoldDB" id="A0A923H7U3"/>